<dbReference type="SUPFAM" id="SSF48452">
    <property type="entry name" value="TPR-like"/>
    <property type="match status" value="1"/>
</dbReference>
<reference evidence="3 4" key="1">
    <citation type="submission" date="2015-09" db="EMBL/GenBank/DDBJ databases">
        <title>Sorangium comparison.</title>
        <authorList>
            <person name="Zaburannyi N."/>
            <person name="Bunk B."/>
            <person name="Overmann J."/>
            <person name="Mueller R."/>
        </authorList>
    </citation>
    <scope>NUCLEOTIDE SEQUENCE [LARGE SCALE GENOMIC DNA]</scope>
    <source>
        <strain evidence="3 4">So ce26</strain>
    </source>
</reference>
<organism evidence="3 4">
    <name type="scientific">Sorangium cellulosum</name>
    <name type="common">Polyangium cellulosum</name>
    <dbReference type="NCBI Taxonomy" id="56"/>
    <lineage>
        <taxon>Bacteria</taxon>
        <taxon>Pseudomonadati</taxon>
        <taxon>Myxococcota</taxon>
        <taxon>Polyangia</taxon>
        <taxon>Polyangiales</taxon>
        <taxon>Polyangiaceae</taxon>
        <taxon>Sorangium</taxon>
    </lineage>
</organism>
<evidence type="ECO:0008006" key="5">
    <source>
        <dbReference type="Google" id="ProtNLM"/>
    </source>
</evidence>
<evidence type="ECO:0000313" key="4">
    <source>
        <dbReference type="Proteomes" id="UP000238348"/>
    </source>
</evidence>
<dbReference type="EMBL" id="CP012673">
    <property type="protein sequence ID" value="AUX41825.1"/>
    <property type="molecule type" value="Genomic_DNA"/>
</dbReference>
<name>A0A2L0ERC1_SORCE</name>
<feature type="chain" id="PRO_5014778750" description="PEGA domain-containing protein" evidence="2">
    <location>
        <begin position="47"/>
        <end position="352"/>
    </location>
</feature>
<evidence type="ECO:0000313" key="3">
    <source>
        <dbReference type="EMBL" id="AUX41825.1"/>
    </source>
</evidence>
<dbReference type="InterPro" id="IPR011990">
    <property type="entry name" value="TPR-like_helical_dom_sf"/>
</dbReference>
<protein>
    <recommendedName>
        <fullName evidence="5">PEGA domain-containing protein</fullName>
    </recommendedName>
</protein>
<proteinExistence type="predicted"/>
<dbReference type="Proteomes" id="UP000238348">
    <property type="component" value="Chromosome"/>
</dbReference>
<dbReference type="AlphaFoldDB" id="A0A2L0ERC1"/>
<gene>
    <name evidence="3" type="ORF">SOCE26_032500</name>
</gene>
<keyword evidence="2" id="KW-0732">Signal</keyword>
<accession>A0A2L0ERC1</accession>
<feature type="region of interest" description="Disordered" evidence="1">
    <location>
        <begin position="120"/>
        <end position="139"/>
    </location>
</feature>
<feature type="signal peptide" evidence="2">
    <location>
        <begin position="1"/>
        <end position="46"/>
    </location>
</feature>
<evidence type="ECO:0000256" key="1">
    <source>
        <dbReference type="SAM" id="MobiDB-lite"/>
    </source>
</evidence>
<sequence length="352" mass="36165">MPAPNPVCPSTPLARPARQNMTRRLRQIAQLALVLCPLAVAAPAAAQGDIATAEAIFNRGLADMEAGRYETGCKALAESHRLDPRPGTLFTLATCEARWGRIATAVTRYGDYLSLYQRLPPDQQRRQGERPNVAKQQREKLAPLVPELALSLPPGAPAGTVVKRDGVVLGDAVLGVSVPVDPGEHVVSTEPPGGLVRETRIRLAQGEKKKLVLEVDGAGAPGTDDGGSGRRTAMFVAGGVGAAGLILGGVTGALTLGKRSVVEKHCGSAIGSTDETACDPTGLEAAESASTTGLVSTIGFGVGLAGLGTAAVLYLTEPKRDAPTPGAAARRLHVGVLEAGPSRVVLGARGAW</sequence>
<evidence type="ECO:0000256" key="2">
    <source>
        <dbReference type="SAM" id="SignalP"/>
    </source>
</evidence>